<proteinExistence type="predicted"/>
<dbReference type="EMBL" id="GBXM01093353">
    <property type="protein sequence ID" value="JAH15224.1"/>
    <property type="molecule type" value="Transcribed_RNA"/>
</dbReference>
<organism evidence="2">
    <name type="scientific">Anguilla anguilla</name>
    <name type="common">European freshwater eel</name>
    <name type="synonym">Muraena anguilla</name>
    <dbReference type="NCBI Taxonomy" id="7936"/>
    <lineage>
        <taxon>Eukaryota</taxon>
        <taxon>Metazoa</taxon>
        <taxon>Chordata</taxon>
        <taxon>Craniata</taxon>
        <taxon>Vertebrata</taxon>
        <taxon>Euteleostomi</taxon>
        <taxon>Actinopterygii</taxon>
        <taxon>Neopterygii</taxon>
        <taxon>Teleostei</taxon>
        <taxon>Anguilliformes</taxon>
        <taxon>Anguillidae</taxon>
        <taxon>Anguilla</taxon>
    </lineage>
</organism>
<dbReference type="AlphaFoldDB" id="A0A0E9QEL8"/>
<reference evidence="2" key="1">
    <citation type="submission" date="2014-11" db="EMBL/GenBank/DDBJ databases">
        <authorList>
            <person name="Amaro Gonzalez C."/>
        </authorList>
    </citation>
    <scope>NUCLEOTIDE SEQUENCE</scope>
</reference>
<feature type="region of interest" description="Disordered" evidence="1">
    <location>
        <begin position="1"/>
        <end position="22"/>
    </location>
</feature>
<evidence type="ECO:0000256" key="1">
    <source>
        <dbReference type="SAM" id="MobiDB-lite"/>
    </source>
</evidence>
<accession>A0A0E9QEL8</accession>
<reference evidence="2" key="2">
    <citation type="journal article" date="2015" name="Fish Shellfish Immunol.">
        <title>Early steps in the European eel (Anguilla anguilla)-Vibrio vulnificus interaction in the gills: Role of the RtxA13 toxin.</title>
        <authorList>
            <person name="Callol A."/>
            <person name="Pajuelo D."/>
            <person name="Ebbesson L."/>
            <person name="Teles M."/>
            <person name="MacKenzie S."/>
            <person name="Amaro C."/>
        </authorList>
    </citation>
    <scope>NUCLEOTIDE SEQUENCE</scope>
</reference>
<protein>
    <submittedName>
        <fullName evidence="2">Uncharacterized protein</fullName>
    </submittedName>
</protein>
<name>A0A0E9QEL8_ANGAN</name>
<evidence type="ECO:0000313" key="2">
    <source>
        <dbReference type="EMBL" id="JAH15224.1"/>
    </source>
</evidence>
<sequence>MAASSSYRLRRHPGVARGGVCP</sequence>